<keyword evidence="1" id="KW-0560">Oxidoreductase</keyword>
<dbReference type="InterPro" id="IPR029154">
    <property type="entry name" value="HIBADH-like_NADP-bd"/>
</dbReference>
<dbReference type="Pfam" id="PF03446">
    <property type="entry name" value="NAD_binding_2"/>
    <property type="match status" value="1"/>
</dbReference>
<dbReference type="Gene3D" id="1.10.1040.10">
    <property type="entry name" value="N-(1-d-carboxylethyl)-l-norvaline Dehydrogenase, domain 2"/>
    <property type="match status" value="1"/>
</dbReference>
<evidence type="ECO:0000313" key="8">
    <source>
        <dbReference type="Proteomes" id="UP000773614"/>
    </source>
</evidence>
<keyword evidence="2" id="KW-0520">NAD</keyword>
<reference evidence="7" key="1">
    <citation type="submission" date="2019-03" db="EMBL/GenBank/DDBJ databases">
        <title>Afifella sp. nov., isolated from activated sludge.</title>
        <authorList>
            <person name="Li Q."/>
            <person name="Liu Y."/>
        </authorList>
    </citation>
    <scope>NUCLEOTIDE SEQUENCE</scope>
    <source>
        <strain evidence="7">L72</strain>
    </source>
</reference>
<proteinExistence type="predicted"/>
<evidence type="ECO:0000259" key="5">
    <source>
        <dbReference type="Pfam" id="PF03446"/>
    </source>
</evidence>
<evidence type="ECO:0000313" key="7">
    <source>
        <dbReference type="EMBL" id="MYZ46364.1"/>
    </source>
</evidence>
<dbReference type="GO" id="GO:0016491">
    <property type="term" value="F:oxidoreductase activity"/>
    <property type="evidence" value="ECO:0007669"/>
    <property type="project" value="UniProtKB-KW"/>
</dbReference>
<feature type="active site" evidence="3">
    <location>
        <position position="201"/>
    </location>
</feature>
<feature type="region of interest" description="Disordered" evidence="4">
    <location>
        <begin position="1"/>
        <end position="31"/>
    </location>
</feature>
<dbReference type="SUPFAM" id="SSF48179">
    <property type="entry name" value="6-phosphogluconate dehydrogenase C-terminal domain-like"/>
    <property type="match status" value="1"/>
</dbReference>
<dbReference type="GO" id="GO:0051287">
    <property type="term" value="F:NAD binding"/>
    <property type="evidence" value="ECO:0007669"/>
    <property type="project" value="InterPro"/>
</dbReference>
<evidence type="ECO:0000256" key="4">
    <source>
        <dbReference type="SAM" id="MobiDB-lite"/>
    </source>
</evidence>
<dbReference type="InterPro" id="IPR013328">
    <property type="entry name" value="6PGD_dom2"/>
</dbReference>
<organism evidence="7 8">
    <name type="scientific">Propylenella binzhouense</name>
    <dbReference type="NCBI Taxonomy" id="2555902"/>
    <lineage>
        <taxon>Bacteria</taxon>
        <taxon>Pseudomonadati</taxon>
        <taxon>Pseudomonadota</taxon>
        <taxon>Alphaproteobacteria</taxon>
        <taxon>Hyphomicrobiales</taxon>
        <taxon>Propylenellaceae</taxon>
        <taxon>Propylenella</taxon>
    </lineage>
</organism>
<dbReference type="GO" id="GO:0050661">
    <property type="term" value="F:NADP binding"/>
    <property type="evidence" value="ECO:0007669"/>
    <property type="project" value="InterPro"/>
</dbReference>
<dbReference type="AlphaFoldDB" id="A0A964T1Q3"/>
<evidence type="ECO:0000256" key="1">
    <source>
        <dbReference type="ARBA" id="ARBA00023002"/>
    </source>
</evidence>
<evidence type="ECO:0000259" key="6">
    <source>
        <dbReference type="Pfam" id="PF14833"/>
    </source>
</evidence>
<feature type="domain" description="6-phosphogluconate dehydrogenase NADP-binding" evidence="5">
    <location>
        <begin position="35"/>
        <end position="192"/>
    </location>
</feature>
<dbReference type="SUPFAM" id="SSF51735">
    <property type="entry name" value="NAD(P)-binding Rossmann-fold domains"/>
    <property type="match status" value="1"/>
</dbReference>
<dbReference type="Gene3D" id="3.40.50.720">
    <property type="entry name" value="NAD(P)-binding Rossmann-like Domain"/>
    <property type="match status" value="1"/>
</dbReference>
<dbReference type="Pfam" id="PF14833">
    <property type="entry name" value="NAD_binding_11"/>
    <property type="match status" value="1"/>
</dbReference>
<sequence length="327" mass="34417">MPEPARAAELDRDGRNATDRPIRRNEGEEAGMRTGVAGLGRMGSAIAERLLEVGYEVVVWNRTPEKTKPLVGKGALAAADPAELAGESDVVITILTDAGAIDTVYRGENGLLAGDLKGKLVIDMSTVRPETEKRLAEDVRAAGATFVECPVGGTTGPARTGKLIGFMGGETADVERARPVLEQLCRRLDHVGPVGAGASVKLAINLPLLVYYQALGEAYSLLRHLGNDPELVMEIFAESSGGPNILKSRGAAIGRVIAGDEPGPATFDVDSIRKDLRTMIEEARSRGFELPLVACALGVYDEASASGLGGKDSSALAAYWPARTNRA</sequence>
<evidence type="ECO:0000256" key="2">
    <source>
        <dbReference type="ARBA" id="ARBA00023027"/>
    </source>
</evidence>
<dbReference type="InterPro" id="IPR036291">
    <property type="entry name" value="NAD(P)-bd_dom_sf"/>
</dbReference>
<accession>A0A964T1Q3</accession>
<dbReference type="InterPro" id="IPR006115">
    <property type="entry name" value="6PGDH_NADP-bd"/>
</dbReference>
<feature type="domain" description="3-hydroxyisobutyrate dehydrogenase-like NAD-binding" evidence="6">
    <location>
        <begin position="195"/>
        <end position="319"/>
    </location>
</feature>
<dbReference type="OrthoDB" id="9812907at2"/>
<keyword evidence="8" id="KW-1185">Reference proteome</keyword>
<protein>
    <submittedName>
        <fullName evidence="7">NAD(P)-dependent oxidoreductase</fullName>
    </submittedName>
</protein>
<dbReference type="EMBL" id="SPKJ01000002">
    <property type="protein sequence ID" value="MYZ46364.1"/>
    <property type="molecule type" value="Genomic_DNA"/>
</dbReference>
<dbReference type="Proteomes" id="UP000773614">
    <property type="component" value="Unassembled WGS sequence"/>
</dbReference>
<dbReference type="InterPro" id="IPR015815">
    <property type="entry name" value="HIBADH-related"/>
</dbReference>
<dbReference type="PANTHER" id="PTHR43580:SF2">
    <property type="entry name" value="CYTOKINE-LIKE NUCLEAR FACTOR N-PAC"/>
    <property type="match status" value="1"/>
</dbReference>
<dbReference type="InterPro" id="IPR008927">
    <property type="entry name" value="6-PGluconate_DH-like_C_sf"/>
</dbReference>
<dbReference type="PANTHER" id="PTHR43580">
    <property type="entry name" value="OXIDOREDUCTASE GLYR1-RELATED"/>
    <property type="match status" value="1"/>
</dbReference>
<dbReference type="PIRSF" id="PIRSF000103">
    <property type="entry name" value="HIBADH"/>
    <property type="match status" value="1"/>
</dbReference>
<dbReference type="InterPro" id="IPR051265">
    <property type="entry name" value="HIBADH-related_NP60_sf"/>
</dbReference>
<evidence type="ECO:0000256" key="3">
    <source>
        <dbReference type="PIRSR" id="PIRSR000103-1"/>
    </source>
</evidence>
<comment type="caution">
    <text evidence="7">The sequence shown here is derived from an EMBL/GenBank/DDBJ whole genome shotgun (WGS) entry which is preliminary data.</text>
</comment>
<name>A0A964T1Q3_9HYPH</name>
<gene>
    <name evidence="7" type="ORF">E4O86_01325</name>
</gene>